<feature type="transmembrane region" description="Helical" evidence="10">
    <location>
        <begin position="393"/>
        <end position="414"/>
    </location>
</feature>
<dbReference type="RefSeq" id="WP_394630451.1">
    <property type="nucleotide sequence ID" value="NZ_JBIHSF010000012.1"/>
</dbReference>
<dbReference type="PANTHER" id="PTHR46997">
    <property type="entry name" value="LOW AFFINITY TRYPTOPHAN PERMEASE-RELATED"/>
    <property type="match status" value="1"/>
</dbReference>
<evidence type="ECO:0000256" key="2">
    <source>
        <dbReference type="ARBA" id="ARBA00005452"/>
    </source>
</evidence>
<evidence type="ECO:0000256" key="6">
    <source>
        <dbReference type="ARBA" id="ARBA00022692"/>
    </source>
</evidence>
<feature type="transmembrane region" description="Helical" evidence="10">
    <location>
        <begin position="128"/>
        <end position="147"/>
    </location>
</feature>
<comment type="similarity">
    <text evidence="2">Belongs to the amino acid/polyamine transporter 2 family. Mtr/TnaB/TyrP permease subfamily.</text>
</comment>
<accession>A0ABW7IQI9</accession>
<gene>
    <name evidence="11" type="ORF">ACGRH2_25885</name>
</gene>
<reference evidence="11 12" key="1">
    <citation type="submission" date="2024-10" db="EMBL/GenBank/DDBJ databases">
        <authorList>
            <person name="Yibar A."/>
            <person name="Saticioglu I.B."/>
            <person name="Duman M."/>
            <person name="Ajmi N."/>
            <person name="Gurler F."/>
            <person name="Ay H."/>
            <person name="Onuk E."/>
            <person name="Guler S."/>
            <person name="Romalde J.L."/>
        </authorList>
    </citation>
    <scope>NUCLEOTIDE SEQUENCE [LARGE SCALE GENOMIC DNA]</scope>
    <source>
        <strain evidence="11 12">1-TCBS-B</strain>
    </source>
</reference>
<feature type="transmembrane region" description="Helical" evidence="10">
    <location>
        <begin position="41"/>
        <end position="64"/>
    </location>
</feature>
<feature type="transmembrane region" description="Helical" evidence="10">
    <location>
        <begin position="288"/>
        <end position="309"/>
    </location>
</feature>
<keyword evidence="3" id="KW-0813">Transport</keyword>
<organism evidence="11 12">
    <name type="scientific">Vibrio barjaei</name>
    <dbReference type="NCBI Taxonomy" id="1676683"/>
    <lineage>
        <taxon>Bacteria</taxon>
        <taxon>Pseudomonadati</taxon>
        <taxon>Pseudomonadota</taxon>
        <taxon>Gammaproteobacteria</taxon>
        <taxon>Vibrionales</taxon>
        <taxon>Vibrionaceae</taxon>
        <taxon>Vibrio</taxon>
    </lineage>
</organism>
<keyword evidence="12" id="KW-1185">Reference proteome</keyword>
<proteinExistence type="inferred from homology"/>
<evidence type="ECO:0000313" key="11">
    <source>
        <dbReference type="EMBL" id="MFH0263843.1"/>
    </source>
</evidence>
<dbReference type="InterPro" id="IPR018227">
    <property type="entry name" value="Amino_acid_transport_2"/>
</dbReference>
<feature type="transmembrane region" description="Helical" evidence="10">
    <location>
        <begin position="352"/>
        <end position="372"/>
    </location>
</feature>
<dbReference type="PRINTS" id="PR00166">
    <property type="entry name" value="AROAAPRMEASE"/>
</dbReference>
<dbReference type="Gene3D" id="1.20.1740.10">
    <property type="entry name" value="Amino acid/polyamine transporter I"/>
    <property type="match status" value="1"/>
</dbReference>
<evidence type="ECO:0000256" key="3">
    <source>
        <dbReference type="ARBA" id="ARBA00022448"/>
    </source>
</evidence>
<evidence type="ECO:0000256" key="9">
    <source>
        <dbReference type="ARBA" id="ARBA00023136"/>
    </source>
</evidence>
<feature type="transmembrane region" description="Helical" evidence="10">
    <location>
        <begin position="329"/>
        <end position="346"/>
    </location>
</feature>
<sequence length="420" mass="46766">MDSSLSILKQRVPLAYGAAVVASTAIGVGMMSLPLVSLGMWFFLSLVVLTVTAFYVIATGSLLLEVNMKYPIGTGIHSMVRDLLGCKHALICDFMMIFNGFILLYAYITVGTEAVQFYLREYGGYELNWYLAGVLFAGVFGAIFYTIPITISRFLSAFMLLMSLSFVYIVYELSFSVALNNIVEPAVEHHYSLSLLPFVLMTLPFFMAAMGYQQVIPMLRRLYNDKPRRVIRSVAFGIGFVSLIYLVWLLVIMGNQPRETMILSVSEGKDNIENVVETISQSDDIKSLMFFFVQMAVLTSFIGVAKGLLDYLMDVLSNHYKLSTRYAKVVVLLLPLTLSLTFPYGFLMAIGFAGLAGAIWAGVYPALMALVSRKNTRQKEDASNGYVTLGGEFTPWLILAYSMLLILTMLLGLFDLLPKF</sequence>
<feature type="transmembrane region" description="Helical" evidence="10">
    <location>
        <begin position="191"/>
        <end position="212"/>
    </location>
</feature>
<comment type="subcellular location">
    <subcellularLocation>
        <location evidence="1">Cell inner membrane</location>
        <topology evidence="1">Multi-pass membrane protein</topology>
    </subcellularLocation>
</comment>
<protein>
    <submittedName>
        <fullName evidence="11">Aromatic amino acid transport family protein</fullName>
    </submittedName>
</protein>
<evidence type="ECO:0000256" key="4">
    <source>
        <dbReference type="ARBA" id="ARBA00022475"/>
    </source>
</evidence>
<feature type="transmembrane region" description="Helical" evidence="10">
    <location>
        <begin position="154"/>
        <end position="171"/>
    </location>
</feature>
<name>A0ABW7IQI9_9VIBR</name>
<keyword evidence="6 10" id="KW-0812">Transmembrane</keyword>
<dbReference type="EMBL" id="JBIHSF010000012">
    <property type="protein sequence ID" value="MFH0263843.1"/>
    <property type="molecule type" value="Genomic_DNA"/>
</dbReference>
<feature type="transmembrane region" description="Helical" evidence="10">
    <location>
        <begin position="233"/>
        <end position="253"/>
    </location>
</feature>
<dbReference type="PANTHER" id="PTHR46997:SF1">
    <property type="entry name" value="LOW AFFINITY TRYPTOPHAN PERMEASE-RELATED"/>
    <property type="match status" value="1"/>
</dbReference>
<feature type="transmembrane region" description="Helical" evidence="10">
    <location>
        <begin position="12"/>
        <end position="35"/>
    </location>
</feature>
<feature type="transmembrane region" description="Helical" evidence="10">
    <location>
        <begin position="85"/>
        <end position="108"/>
    </location>
</feature>
<evidence type="ECO:0000256" key="5">
    <source>
        <dbReference type="ARBA" id="ARBA00022519"/>
    </source>
</evidence>
<evidence type="ECO:0000256" key="1">
    <source>
        <dbReference type="ARBA" id="ARBA00004429"/>
    </source>
</evidence>
<dbReference type="Proteomes" id="UP001607125">
    <property type="component" value="Unassembled WGS sequence"/>
</dbReference>
<evidence type="ECO:0000256" key="10">
    <source>
        <dbReference type="SAM" id="Phobius"/>
    </source>
</evidence>
<evidence type="ECO:0000313" key="12">
    <source>
        <dbReference type="Proteomes" id="UP001607125"/>
    </source>
</evidence>
<keyword evidence="9 10" id="KW-0472">Membrane</keyword>
<keyword evidence="8 10" id="KW-1133">Transmembrane helix</keyword>
<keyword evidence="7" id="KW-0029">Amino-acid transport</keyword>
<dbReference type="InterPro" id="IPR013059">
    <property type="entry name" value="Trp_tyr_transpt"/>
</dbReference>
<dbReference type="Pfam" id="PF03222">
    <property type="entry name" value="Trp_Tyr_perm"/>
    <property type="match status" value="1"/>
</dbReference>
<comment type="caution">
    <text evidence="11">The sequence shown here is derived from an EMBL/GenBank/DDBJ whole genome shotgun (WGS) entry which is preliminary data.</text>
</comment>
<evidence type="ECO:0000256" key="7">
    <source>
        <dbReference type="ARBA" id="ARBA00022970"/>
    </source>
</evidence>
<evidence type="ECO:0000256" key="8">
    <source>
        <dbReference type="ARBA" id="ARBA00022989"/>
    </source>
</evidence>
<keyword evidence="5" id="KW-0997">Cell inner membrane</keyword>
<keyword evidence="4" id="KW-1003">Cell membrane</keyword>